<proteinExistence type="predicted"/>
<evidence type="ECO:0000313" key="1">
    <source>
        <dbReference type="EMBL" id="CAG8790284.1"/>
    </source>
</evidence>
<keyword evidence="2" id="KW-1185">Reference proteome</keyword>
<comment type="caution">
    <text evidence="1">The sequence shown here is derived from an EMBL/GenBank/DDBJ whole genome shotgun (WGS) entry which is preliminary data.</text>
</comment>
<dbReference type="AlphaFoldDB" id="A0A9N9JQZ3"/>
<feature type="non-terminal residue" evidence="1">
    <location>
        <position position="1"/>
    </location>
</feature>
<evidence type="ECO:0000313" key="2">
    <source>
        <dbReference type="Proteomes" id="UP000789405"/>
    </source>
</evidence>
<accession>A0A9N9JQZ3</accession>
<gene>
    <name evidence="1" type="ORF">DERYTH_LOCUS21276</name>
</gene>
<reference evidence="1" key="1">
    <citation type="submission" date="2021-06" db="EMBL/GenBank/DDBJ databases">
        <authorList>
            <person name="Kallberg Y."/>
            <person name="Tangrot J."/>
            <person name="Rosling A."/>
        </authorList>
    </citation>
    <scope>NUCLEOTIDE SEQUENCE</scope>
    <source>
        <strain evidence="1">MA453B</strain>
    </source>
</reference>
<name>A0A9N9JQZ3_9GLOM</name>
<dbReference type="OrthoDB" id="2381598at2759"/>
<protein>
    <submittedName>
        <fullName evidence="1">16384_t:CDS:1</fullName>
    </submittedName>
</protein>
<sequence>HVNDSIYGIYCSYSYGPCFGSEDLILSGEDFKSEKGCYCKPTNYKTPIRKISDKFSIDEFEVFRVVRKFSNTDTS</sequence>
<dbReference type="EMBL" id="CAJVPY010026801">
    <property type="protein sequence ID" value="CAG8790284.1"/>
    <property type="molecule type" value="Genomic_DNA"/>
</dbReference>
<organism evidence="1 2">
    <name type="scientific">Dentiscutata erythropus</name>
    <dbReference type="NCBI Taxonomy" id="1348616"/>
    <lineage>
        <taxon>Eukaryota</taxon>
        <taxon>Fungi</taxon>
        <taxon>Fungi incertae sedis</taxon>
        <taxon>Mucoromycota</taxon>
        <taxon>Glomeromycotina</taxon>
        <taxon>Glomeromycetes</taxon>
        <taxon>Diversisporales</taxon>
        <taxon>Gigasporaceae</taxon>
        <taxon>Dentiscutata</taxon>
    </lineage>
</organism>
<dbReference type="Proteomes" id="UP000789405">
    <property type="component" value="Unassembled WGS sequence"/>
</dbReference>